<dbReference type="Pfam" id="PF00657">
    <property type="entry name" value="Lipase_GDSL"/>
    <property type="match status" value="1"/>
</dbReference>
<dbReference type="InterPro" id="IPR001087">
    <property type="entry name" value="GDSL"/>
</dbReference>
<dbReference type="PROSITE" id="PS00330">
    <property type="entry name" value="HEMOLYSIN_CALCIUM"/>
    <property type="match status" value="1"/>
</dbReference>
<dbReference type="Pfam" id="PF00353">
    <property type="entry name" value="HemolysinCabind"/>
    <property type="match status" value="3"/>
</dbReference>
<sequence>MALTPNSTLGALVGDDSNELIALTPGQLAGFPLGVMALGGNDTLLGVTDGEVINGNQGDDQLSGGGGSDTLFGGQGNDLLDGQADNDFLFGNLGGDLLRGGKGDDNLFAGEGNDILFGDSGNDVLDGGLGIDVLTAGEGIDIFVLPRRGIDTDFIEDFEDGIDLMQLPTGITFNDLQIQPRGSNQTVIGFAGEELAVIDGIVPSTITLTDFVGGNGGSGGNAGNGGNGGNDTDRDSSVIIRLDQEFLYDPKFNSAVRILPLGDSITRGIVNTSVPAELEEGYRLGLWNRLTDFGLSVDFVGSQSSGSENLPDKNHEGNSGFTARQLAEGKRNVANTGVDNWIPATNPEVILLIAGTNNSDNPVDQMITDLDNLLNRIFNQNGFTGELLVSTIPPMRTDGRFPERIPTIEAYNAQIPTVVNNYIQQGKTVTFVDMFSGSNRLTEDDITPPPGDGGVHPTVEGYEKIAQFWFDALLGRLGSVEPLSDVNNATGTDFNDVIVGSSTNNVIVGGRGNDLITGGGGADLFSYATPDAGVDIITDFDATQGDIIGISAANFGGGLVGGTSLSTTASATGSLVASGAPTPVGTNANFLYNTLSGVLSFDVDGAGSQTAVELVRLTGAPQLGASQFLIA</sequence>
<dbReference type="Gene3D" id="2.150.10.10">
    <property type="entry name" value="Serralysin-like metalloprotease, C-terminal"/>
    <property type="match status" value="2"/>
</dbReference>
<dbReference type="Gene3D" id="3.40.50.1110">
    <property type="entry name" value="SGNH hydrolase"/>
    <property type="match status" value="1"/>
</dbReference>
<accession>A0ABU5U2P3</accession>
<comment type="caution">
    <text evidence="1">The sequence shown here is derived from an EMBL/GenBank/DDBJ whole genome shotgun (WGS) entry which is preliminary data.</text>
</comment>
<dbReference type="InterPro" id="IPR001343">
    <property type="entry name" value="Hemolysn_Ca-bd"/>
</dbReference>
<dbReference type="InterPro" id="IPR011049">
    <property type="entry name" value="Serralysin-like_metalloprot_C"/>
</dbReference>
<dbReference type="EMBL" id="JAYGHT010000133">
    <property type="protein sequence ID" value="MEA5521471.1"/>
    <property type="molecule type" value="Genomic_DNA"/>
</dbReference>
<evidence type="ECO:0000313" key="1">
    <source>
        <dbReference type="EMBL" id="MEA5521471.1"/>
    </source>
</evidence>
<reference evidence="1 2" key="1">
    <citation type="submission" date="2023-12" db="EMBL/GenBank/DDBJ databases">
        <title>Baltic Sea Cyanobacteria.</title>
        <authorList>
            <person name="Delbaje E."/>
            <person name="Fewer D.P."/>
            <person name="Shishido T.K."/>
        </authorList>
    </citation>
    <scope>NUCLEOTIDE SEQUENCE [LARGE SCALE GENOMIC DNA]</scope>
    <source>
        <strain evidence="1 2">CCNP 1315</strain>
    </source>
</reference>
<dbReference type="PANTHER" id="PTHR30383">
    <property type="entry name" value="THIOESTERASE 1/PROTEASE 1/LYSOPHOSPHOLIPASE L1"/>
    <property type="match status" value="1"/>
</dbReference>
<dbReference type="InterPro" id="IPR018511">
    <property type="entry name" value="Hemolysin-typ_Ca-bd_CS"/>
</dbReference>
<dbReference type="InterPro" id="IPR036514">
    <property type="entry name" value="SGNH_hydro_sf"/>
</dbReference>
<gene>
    <name evidence="1" type="ORF">VB854_21260</name>
</gene>
<organism evidence="1 2">
    <name type="scientific">Limnoraphis robusta CCNP1315</name>
    <dbReference type="NCBI Taxonomy" id="3110306"/>
    <lineage>
        <taxon>Bacteria</taxon>
        <taxon>Bacillati</taxon>
        <taxon>Cyanobacteriota</taxon>
        <taxon>Cyanophyceae</taxon>
        <taxon>Oscillatoriophycideae</taxon>
        <taxon>Oscillatoriales</taxon>
        <taxon>Sirenicapillariaceae</taxon>
        <taxon>Limnoraphis</taxon>
    </lineage>
</organism>
<dbReference type="PANTHER" id="PTHR30383:SF5">
    <property type="entry name" value="SGNH HYDROLASE-TYPE ESTERASE DOMAIN-CONTAINING PROTEIN"/>
    <property type="match status" value="1"/>
</dbReference>
<dbReference type="InterPro" id="IPR051532">
    <property type="entry name" value="Ester_Hydrolysis_Enzymes"/>
</dbReference>
<dbReference type="PRINTS" id="PR00313">
    <property type="entry name" value="CABNDNGRPT"/>
</dbReference>
<proteinExistence type="predicted"/>
<keyword evidence="2" id="KW-1185">Reference proteome</keyword>
<evidence type="ECO:0000313" key="2">
    <source>
        <dbReference type="Proteomes" id="UP001301728"/>
    </source>
</evidence>
<dbReference type="RefSeq" id="WP_323274196.1">
    <property type="nucleotide sequence ID" value="NZ_JAYGHT010000133.1"/>
</dbReference>
<name>A0ABU5U2P3_9CYAN</name>
<dbReference type="SUPFAM" id="SSF52266">
    <property type="entry name" value="SGNH hydrolase"/>
    <property type="match status" value="1"/>
</dbReference>
<dbReference type="Proteomes" id="UP001301728">
    <property type="component" value="Unassembled WGS sequence"/>
</dbReference>
<dbReference type="SUPFAM" id="SSF51120">
    <property type="entry name" value="beta-Roll"/>
    <property type="match status" value="3"/>
</dbReference>
<protein>
    <submittedName>
        <fullName evidence="1">GDSL-type esterase/lipase family protein</fullName>
    </submittedName>
</protein>